<reference evidence="2" key="1">
    <citation type="journal article" date="2014" name="Int. J. Syst. Evol. Microbiol.">
        <title>Complete genome sequence of Corynebacterium casei LMG S-19264T (=DSM 44701T), isolated from a smear-ripened cheese.</title>
        <authorList>
            <consortium name="US DOE Joint Genome Institute (JGI-PGF)"/>
            <person name="Walter F."/>
            <person name="Albersmeier A."/>
            <person name="Kalinowski J."/>
            <person name="Ruckert C."/>
        </authorList>
    </citation>
    <scope>NUCLEOTIDE SEQUENCE</scope>
    <source>
        <strain evidence="2">CGMCC 1.8984</strain>
    </source>
</reference>
<evidence type="ECO:0000256" key="1">
    <source>
        <dbReference type="SAM" id="Phobius"/>
    </source>
</evidence>
<organism evidence="2 3">
    <name type="scientific">Agromyces bauzanensis</name>
    <dbReference type="NCBI Taxonomy" id="1308924"/>
    <lineage>
        <taxon>Bacteria</taxon>
        <taxon>Bacillati</taxon>
        <taxon>Actinomycetota</taxon>
        <taxon>Actinomycetes</taxon>
        <taxon>Micrococcales</taxon>
        <taxon>Microbacteriaceae</taxon>
        <taxon>Agromyces</taxon>
    </lineage>
</organism>
<feature type="transmembrane region" description="Helical" evidence="1">
    <location>
        <begin position="24"/>
        <end position="45"/>
    </location>
</feature>
<feature type="transmembrane region" description="Helical" evidence="1">
    <location>
        <begin position="93"/>
        <end position="112"/>
    </location>
</feature>
<dbReference type="Proteomes" id="UP000636956">
    <property type="component" value="Unassembled WGS sequence"/>
</dbReference>
<dbReference type="EMBL" id="BMMD01000014">
    <property type="protein sequence ID" value="GGJ85520.1"/>
    <property type="molecule type" value="Genomic_DNA"/>
</dbReference>
<sequence length="130" mass="13896">MSTRFRIPESNVVTGPLTAASKPLAVTSAATVGAFVLIFVMLHAIEPEFDPSWRFISEYQLGGWGWLMSLSFVCLSVSATTLLLAVRSQIRTVGGRIGLGLLALSAVAFSGLRGSTVPIRYSPTPRAQRA</sequence>
<dbReference type="AlphaFoldDB" id="A0A917PP26"/>
<evidence type="ECO:0008006" key="4">
    <source>
        <dbReference type="Google" id="ProtNLM"/>
    </source>
</evidence>
<dbReference type="InterPro" id="IPR009339">
    <property type="entry name" value="DUF998"/>
</dbReference>
<name>A0A917PP26_9MICO</name>
<accession>A0A917PP26</accession>
<protein>
    <recommendedName>
        <fullName evidence="4">DUF998 domain-containing protein</fullName>
    </recommendedName>
</protein>
<dbReference type="RefSeq" id="WP_188743748.1">
    <property type="nucleotide sequence ID" value="NZ_BAABFW010000017.1"/>
</dbReference>
<proteinExistence type="predicted"/>
<evidence type="ECO:0000313" key="3">
    <source>
        <dbReference type="Proteomes" id="UP000636956"/>
    </source>
</evidence>
<comment type="caution">
    <text evidence="2">The sequence shown here is derived from an EMBL/GenBank/DDBJ whole genome shotgun (WGS) entry which is preliminary data.</text>
</comment>
<reference evidence="2" key="2">
    <citation type="submission" date="2020-09" db="EMBL/GenBank/DDBJ databases">
        <authorList>
            <person name="Sun Q."/>
            <person name="Zhou Y."/>
        </authorList>
    </citation>
    <scope>NUCLEOTIDE SEQUENCE</scope>
    <source>
        <strain evidence="2">CGMCC 1.8984</strain>
    </source>
</reference>
<keyword evidence="1" id="KW-1133">Transmembrane helix</keyword>
<keyword evidence="1" id="KW-0812">Transmembrane</keyword>
<dbReference type="Pfam" id="PF06197">
    <property type="entry name" value="DUF998"/>
    <property type="match status" value="1"/>
</dbReference>
<keyword evidence="3" id="KW-1185">Reference proteome</keyword>
<gene>
    <name evidence="2" type="ORF">GCM10011372_24790</name>
</gene>
<keyword evidence="1" id="KW-0472">Membrane</keyword>
<feature type="transmembrane region" description="Helical" evidence="1">
    <location>
        <begin position="65"/>
        <end position="86"/>
    </location>
</feature>
<evidence type="ECO:0000313" key="2">
    <source>
        <dbReference type="EMBL" id="GGJ85520.1"/>
    </source>
</evidence>